<proteinExistence type="predicted"/>
<dbReference type="Proteomes" id="UP001161247">
    <property type="component" value="Chromosome 7"/>
</dbReference>
<evidence type="ECO:0000313" key="3">
    <source>
        <dbReference type="EMBL" id="CAI9113027.1"/>
    </source>
</evidence>
<evidence type="ECO:0000313" key="4">
    <source>
        <dbReference type="Proteomes" id="UP001161247"/>
    </source>
</evidence>
<sequence>MPPTTTEEHKRKRRDADDDGGEAQVQDGVVVGEEACKEQIWRCGACQLDMTEESSFVIHMHLHLSAVLRLNSAQEVRKLMEQQKAKDQRKKAMWEPWILLVQMMMMMKNQD</sequence>
<dbReference type="AlphaFoldDB" id="A0AAV1E0N4"/>
<accession>A0AAV1E0N4</accession>
<keyword evidence="4" id="KW-1185">Reference proteome</keyword>
<reference evidence="3" key="1">
    <citation type="submission" date="2023-03" db="EMBL/GenBank/DDBJ databases">
        <authorList>
            <person name="Julca I."/>
        </authorList>
    </citation>
    <scope>NUCLEOTIDE SEQUENCE</scope>
</reference>
<protein>
    <submittedName>
        <fullName evidence="3">OLC1v1013551C1</fullName>
    </submittedName>
</protein>
<feature type="domain" description="C2H2-type" evidence="2">
    <location>
        <begin position="43"/>
        <end position="63"/>
    </location>
</feature>
<organism evidence="3 4">
    <name type="scientific">Oldenlandia corymbosa var. corymbosa</name>
    <dbReference type="NCBI Taxonomy" id="529605"/>
    <lineage>
        <taxon>Eukaryota</taxon>
        <taxon>Viridiplantae</taxon>
        <taxon>Streptophyta</taxon>
        <taxon>Embryophyta</taxon>
        <taxon>Tracheophyta</taxon>
        <taxon>Spermatophyta</taxon>
        <taxon>Magnoliopsida</taxon>
        <taxon>eudicotyledons</taxon>
        <taxon>Gunneridae</taxon>
        <taxon>Pentapetalae</taxon>
        <taxon>asterids</taxon>
        <taxon>lamiids</taxon>
        <taxon>Gentianales</taxon>
        <taxon>Rubiaceae</taxon>
        <taxon>Rubioideae</taxon>
        <taxon>Spermacoceae</taxon>
        <taxon>Hedyotis-Oldenlandia complex</taxon>
        <taxon>Oldenlandia</taxon>
    </lineage>
</organism>
<name>A0AAV1E0N4_OLDCO</name>
<dbReference type="PROSITE" id="PS00028">
    <property type="entry name" value="ZINC_FINGER_C2H2_1"/>
    <property type="match status" value="1"/>
</dbReference>
<evidence type="ECO:0000256" key="1">
    <source>
        <dbReference type="SAM" id="MobiDB-lite"/>
    </source>
</evidence>
<gene>
    <name evidence="3" type="ORF">OLC1_LOCUS20114</name>
</gene>
<evidence type="ECO:0000259" key="2">
    <source>
        <dbReference type="PROSITE" id="PS00028"/>
    </source>
</evidence>
<dbReference type="EMBL" id="OX459124">
    <property type="protein sequence ID" value="CAI9113027.1"/>
    <property type="molecule type" value="Genomic_DNA"/>
</dbReference>
<feature type="region of interest" description="Disordered" evidence="1">
    <location>
        <begin position="1"/>
        <end position="24"/>
    </location>
</feature>
<dbReference type="InterPro" id="IPR013087">
    <property type="entry name" value="Znf_C2H2_type"/>
</dbReference>